<gene>
    <name evidence="9" type="primary">treT</name>
    <name evidence="9" type="ORF">DB43_EF00330</name>
</gene>
<evidence type="ECO:0000259" key="8">
    <source>
        <dbReference type="Pfam" id="PF21269"/>
    </source>
</evidence>
<comment type="caution">
    <text evidence="9">The sequence shown here is derived from an EMBL/GenBank/DDBJ whole genome shotgun (WGS) entry which is preliminary data.</text>
</comment>
<evidence type="ECO:0000256" key="3">
    <source>
        <dbReference type="ARBA" id="ARBA00022526"/>
    </source>
</evidence>
<dbReference type="AlphaFoldDB" id="A0A0C1C4D1"/>
<dbReference type="Pfam" id="PF21269">
    <property type="entry name" value="TreT_GT1"/>
    <property type="match status" value="1"/>
</dbReference>
<comment type="subunit">
    <text evidence="2">Homodimer.</text>
</comment>
<dbReference type="GO" id="GO:0102986">
    <property type="term" value="F:trehalose synthase activity"/>
    <property type="evidence" value="ECO:0007669"/>
    <property type="project" value="UniProtKB-EC"/>
</dbReference>
<dbReference type="OMA" id="GKWIWRC"/>
<comment type="similarity">
    <text evidence="1">Belongs to the glycosyltransferase group 1 family. Glycosyltransferase 4 subfamily.</text>
</comment>
<evidence type="ECO:0000256" key="4">
    <source>
        <dbReference type="ARBA" id="ARBA00022676"/>
    </source>
</evidence>
<keyword evidence="4 9" id="KW-0328">Glycosyltransferase</keyword>
<protein>
    <submittedName>
        <fullName evidence="9">Trehalose synthase</fullName>
        <ecNumber evidence="9">2.4.1.245</ecNumber>
    </submittedName>
</protein>
<evidence type="ECO:0000256" key="6">
    <source>
        <dbReference type="ARBA" id="ARBA00023277"/>
    </source>
</evidence>
<dbReference type="Proteomes" id="UP000031307">
    <property type="component" value="Unassembled WGS sequence"/>
</dbReference>
<dbReference type="EC" id="2.4.1.245" evidence="9"/>
<dbReference type="PANTHER" id="PTHR47779">
    <property type="entry name" value="SYNTHASE (CCG-9), PUTATIVE (AFU_ORTHOLOGUE AFUA_3G12100)-RELATED"/>
    <property type="match status" value="1"/>
</dbReference>
<accession>A0A0C1C4D1</accession>
<dbReference type="PANTHER" id="PTHR47779:SF1">
    <property type="entry name" value="SYNTHASE (CCG-9), PUTATIVE (AFU_ORTHOLOGUE AFUA_3G12100)-RELATED"/>
    <property type="match status" value="1"/>
</dbReference>
<dbReference type="InterPro" id="IPR001296">
    <property type="entry name" value="Glyco_trans_1"/>
</dbReference>
<sequence length="420" mass="47752">MTSQILEKYEAVVGSEIINELQQIADLLKHIKILHINSTRYGGGVAEILEMMVQLTNALGIETNWEVMQGTSEFFQCTKLFHNGLQGDKHLIVKPELLKAYQSVNEENAAHLMQRVEEADVIFIHDPQPAALINAFPKRKNKWIWRCHIDLSSPHRIIWKFLRNYVRHYDASIFSLKDFAQPLPHPIYLIPPSIDPLSDKNADLPEEEISQIYSRFNIDPNRPIILQVSRFDQFKDPLGVISSFRLAKRFKHNIQLLLAGGGAPDDPEGEAVLEAVKKEAAKDPDIHILFLPSDSHRTINALQRASTLIMQKSIREGFGLTVTEALWKSKPVIGGNTGGIRLQVVNNYNGFLVNTPEGAALRTRFLLQNPAMIHEFGKNGHQFVRNHFLITRHLRDYLSVIISLLHPHDGRIDLSKMRTS</sequence>
<evidence type="ECO:0000256" key="2">
    <source>
        <dbReference type="ARBA" id="ARBA00011738"/>
    </source>
</evidence>
<evidence type="ECO:0000313" key="9">
    <source>
        <dbReference type="EMBL" id="KIA78351.1"/>
    </source>
</evidence>
<dbReference type="Pfam" id="PF00534">
    <property type="entry name" value="Glycos_transf_1"/>
    <property type="match status" value="1"/>
</dbReference>
<dbReference type="InterPro" id="IPR049438">
    <property type="entry name" value="TreT_GT1"/>
</dbReference>
<proteinExistence type="inferred from homology"/>
<dbReference type="GO" id="GO:0006006">
    <property type="term" value="P:glucose metabolic process"/>
    <property type="evidence" value="ECO:0007669"/>
    <property type="project" value="UniProtKB-KW"/>
</dbReference>
<dbReference type="PATRIC" id="fig|83552.4.peg.472"/>
<keyword evidence="5 9" id="KW-0808">Transferase</keyword>
<keyword evidence="6" id="KW-0119">Carbohydrate metabolism</keyword>
<dbReference type="RefSeq" id="WP_006340401.1">
    <property type="nucleotide sequence ID" value="NZ_JASBUT010000030.1"/>
</dbReference>
<feature type="domain" description="Trehalose synthase N-terminal" evidence="8">
    <location>
        <begin position="35"/>
        <end position="181"/>
    </location>
</feature>
<evidence type="ECO:0000259" key="7">
    <source>
        <dbReference type="Pfam" id="PF00534"/>
    </source>
</evidence>
<reference evidence="9 10" key="1">
    <citation type="journal article" date="2014" name="Mol. Biol. Evol.">
        <title>Massive expansion of Ubiquitination-related gene families within the Chlamydiae.</title>
        <authorList>
            <person name="Domman D."/>
            <person name="Collingro A."/>
            <person name="Lagkouvardos I."/>
            <person name="Gehre L."/>
            <person name="Weinmaier T."/>
            <person name="Rattei T."/>
            <person name="Subtil A."/>
            <person name="Horn M."/>
        </authorList>
    </citation>
    <scope>NUCLEOTIDE SEQUENCE [LARGE SCALE GENOMIC DNA]</scope>
    <source>
        <strain evidence="9 10">OEW1</strain>
    </source>
</reference>
<dbReference type="EMBL" id="JSAM01000026">
    <property type="protein sequence ID" value="KIA78351.1"/>
    <property type="molecule type" value="Genomic_DNA"/>
</dbReference>
<keyword evidence="3" id="KW-0313">Glucose metabolism</keyword>
<dbReference type="InterPro" id="IPR052078">
    <property type="entry name" value="Trehalose_Metab_GTase"/>
</dbReference>
<evidence type="ECO:0000256" key="1">
    <source>
        <dbReference type="ARBA" id="ARBA00009481"/>
    </source>
</evidence>
<evidence type="ECO:0000256" key="5">
    <source>
        <dbReference type="ARBA" id="ARBA00022679"/>
    </source>
</evidence>
<name>A0A0C1C4D1_9BACT</name>
<organism evidence="9 10">
    <name type="scientific">Parachlamydia acanthamoebae</name>
    <dbReference type="NCBI Taxonomy" id="83552"/>
    <lineage>
        <taxon>Bacteria</taxon>
        <taxon>Pseudomonadati</taxon>
        <taxon>Chlamydiota</taxon>
        <taxon>Chlamydiia</taxon>
        <taxon>Parachlamydiales</taxon>
        <taxon>Parachlamydiaceae</taxon>
        <taxon>Parachlamydia</taxon>
    </lineage>
</organism>
<evidence type="ECO:0000313" key="10">
    <source>
        <dbReference type="Proteomes" id="UP000031307"/>
    </source>
</evidence>
<dbReference type="SUPFAM" id="SSF53756">
    <property type="entry name" value="UDP-Glycosyltransferase/glycogen phosphorylase"/>
    <property type="match status" value="1"/>
</dbReference>
<feature type="domain" description="Glycosyl transferase family 1" evidence="7">
    <location>
        <begin position="216"/>
        <end position="382"/>
    </location>
</feature>
<dbReference type="Gene3D" id="3.40.50.2000">
    <property type="entry name" value="Glycogen Phosphorylase B"/>
    <property type="match status" value="2"/>
</dbReference>